<reference evidence="7 8" key="1">
    <citation type="submission" date="2018-02" db="EMBL/GenBank/DDBJ databases">
        <title>Subsurface microbial communities from deep shales in Ohio and West Virginia, USA.</title>
        <authorList>
            <person name="Wrighton K."/>
        </authorList>
    </citation>
    <scope>NUCLEOTIDE SEQUENCE [LARGE SCALE GENOMIC DNA]</scope>
    <source>
        <strain evidence="7 8">OWC-G53F</strain>
    </source>
</reference>
<keyword evidence="8" id="KW-1185">Reference proteome</keyword>
<feature type="domain" description="N-end aminoacyl transferase N-terminal" evidence="5">
    <location>
        <begin position="72"/>
        <end position="142"/>
    </location>
</feature>
<organism evidence="7 8">
    <name type="scientific">Methylobacter tundripaludum</name>
    <dbReference type="NCBI Taxonomy" id="173365"/>
    <lineage>
        <taxon>Bacteria</taxon>
        <taxon>Pseudomonadati</taxon>
        <taxon>Pseudomonadota</taxon>
        <taxon>Gammaproteobacteria</taxon>
        <taxon>Methylococcales</taxon>
        <taxon>Methylococcaceae</taxon>
        <taxon>Methylobacter</taxon>
    </lineage>
</organism>
<name>A0A2S6GJ01_9GAMM</name>
<feature type="domain" description="N-end rule aminoacyl transferase C-terminal" evidence="6">
    <location>
        <begin position="163"/>
        <end position="281"/>
    </location>
</feature>
<comment type="catalytic activity">
    <reaction evidence="4">
        <text>N-terminal L-aspartyl-[protein] + L-leucyl-tRNA(Leu) = N-terminal L-leucyl-L-aspartyl-[protein] + tRNA(Leu) + H(+)</text>
        <dbReference type="Rhea" id="RHEA:50420"/>
        <dbReference type="Rhea" id="RHEA-COMP:9613"/>
        <dbReference type="Rhea" id="RHEA-COMP:9622"/>
        <dbReference type="Rhea" id="RHEA-COMP:12669"/>
        <dbReference type="Rhea" id="RHEA-COMP:12674"/>
        <dbReference type="ChEBI" id="CHEBI:15378"/>
        <dbReference type="ChEBI" id="CHEBI:64720"/>
        <dbReference type="ChEBI" id="CHEBI:78442"/>
        <dbReference type="ChEBI" id="CHEBI:78494"/>
        <dbReference type="ChEBI" id="CHEBI:133042"/>
        <dbReference type="EC" id="2.3.2.29"/>
    </reaction>
</comment>
<gene>
    <name evidence="4" type="primary">bpt</name>
    <name evidence="7" type="ORF">B0F88_12211</name>
</gene>
<proteinExistence type="inferred from homology"/>
<dbReference type="AlphaFoldDB" id="A0A2S6GJ01"/>
<evidence type="ECO:0000313" key="8">
    <source>
        <dbReference type="Proteomes" id="UP000238071"/>
    </source>
</evidence>
<evidence type="ECO:0000259" key="6">
    <source>
        <dbReference type="Pfam" id="PF04377"/>
    </source>
</evidence>
<dbReference type="NCBIfam" id="NF002341">
    <property type="entry name" value="PRK01305.1-1"/>
    <property type="match status" value="1"/>
</dbReference>
<evidence type="ECO:0000256" key="4">
    <source>
        <dbReference type="HAMAP-Rule" id="MF_00689"/>
    </source>
</evidence>
<evidence type="ECO:0000259" key="5">
    <source>
        <dbReference type="Pfam" id="PF04376"/>
    </source>
</evidence>
<evidence type="ECO:0000256" key="3">
    <source>
        <dbReference type="ARBA" id="ARBA00023315"/>
    </source>
</evidence>
<evidence type="ECO:0000256" key="2">
    <source>
        <dbReference type="ARBA" id="ARBA00022679"/>
    </source>
</evidence>
<dbReference type="EMBL" id="PTIY01000022">
    <property type="protein sequence ID" value="PPK65131.1"/>
    <property type="molecule type" value="Genomic_DNA"/>
</dbReference>
<comment type="function">
    <text evidence="4">Functions in the N-end rule pathway of protein degradation where it conjugates Leu from its aminoacyl-tRNA to the N-termini of proteins containing an N-terminal aspartate or glutamate.</text>
</comment>
<dbReference type="InterPro" id="IPR007472">
    <property type="entry name" value="N-end_Aminoacyl_Trfase_C"/>
</dbReference>
<keyword evidence="3 4" id="KW-0012">Acyltransferase</keyword>
<dbReference type="Pfam" id="PF04377">
    <property type="entry name" value="ATE_C"/>
    <property type="match status" value="1"/>
</dbReference>
<keyword evidence="1 4" id="KW-0963">Cytoplasm</keyword>
<comment type="subcellular location">
    <subcellularLocation>
        <location evidence="4">Cytoplasm</location>
    </subcellularLocation>
</comment>
<comment type="similarity">
    <text evidence="4">Belongs to the R-transferase family. Bpt subfamily.</text>
</comment>
<dbReference type="InterPro" id="IPR030700">
    <property type="entry name" value="N-end_Aminoacyl_Trfase"/>
</dbReference>
<evidence type="ECO:0000313" key="7">
    <source>
        <dbReference type="EMBL" id="PPK65131.1"/>
    </source>
</evidence>
<dbReference type="HAMAP" id="MF_00689">
    <property type="entry name" value="Bpt"/>
    <property type="match status" value="1"/>
</dbReference>
<comment type="catalytic activity">
    <reaction evidence="4">
        <text>N-terminal L-glutamyl-[protein] + L-leucyl-tRNA(Leu) = N-terminal L-leucyl-L-glutamyl-[protein] + tRNA(Leu) + H(+)</text>
        <dbReference type="Rhea" id="RHEA:50412"/>
        <dbReference type="Rhea" id="RHEA-COMP:9613"/>
        <dbReference type="Rhea" id="RHEA-COMP:9622"/>
        <dbReference type="Rhea" id="RHEA-COMP:12664"/>
        <dbReference type="Rhea" id="RHEA-COMP:12668"/>
        <dbReference type="ChEBI" id="CHEBI:15378"/>
        <dbReference type="ChEBI" id="CHEBI:64721"/>
        <dbReference type="ChEBI" id="CHEBI:78442"/>
        <dbReference type="ChEBI" id="CHEBI:78494"/>
        <dbReference type="ChEBI" id="CHEBI:133041"/>
        <dbReference type="EC" id="2.3.2.29"/>
    </reaction>
</comment>
<dbReference type="PANTHER" id="PTHR21367:SF1">
    <property type="entry name" value="ARGINYL-TRNA--PROTEIN TRANSFERASE 1"/>
    <property type="match status" value="1"/>
</dbReference>
<dbReference type="InterPro" id="IPR016181">
    <property type="entry name" value="Acyl_CoA_acyltransferase"/>
</dbReference>
<sequence>MQALWFVPVSESNDEFRSLGGIYTTATIFFMPFQPRFCFCLSVKPIEYILSFHLPRTATYMASIPLLITAPHPCSYLEGQQAQSAFVKPSFGLNTAVYSHLIAHGFRRSGDDVYCPYCPQCSQCVPVRLPVAQFKPNRRQQRCLQKNRQTTAVIKPAVFEQAHYDLYLRYQNQRHADGNMANSNPAEYIKFLGSSWCDTQFVEFFCAGELAAVAIVDRLNNALSAVYTFFDPKFSSYSPGVYAVLWQIQHAQRQGLEWLYLGFWIADCQKMSYKNQYQPLQGFINQQWDFLET</sequence>
<dbReference type="Proteomes" id="UP000238071">
    <property type="component" value="Unassembled WGS sequence"/>
</dbReference>
<dbReference type="Pfam" id="PF04376">
    <property type="entry name" value="ATE_N"/>
    <property type="match status" value="1"/>
</dbReference>
<accession>A0A2S6GJ01</accession>
<protein>
    <recommendedName>
        <fullName evidence="4">Aspartate/glutamate leucyltransferase</fullName>
        <ecNumber evidence="4">2.3.2.29</ecNumber>
    </recommendedName>
</protein>
<dbReference type="NCBIfam" id="NF002346">
    <property type="entry name" value="PRK01305.2-3"/>
    <property type="match status" value="1"/>
</dbReference>
<dbReference type="GO" id="GO:0008914">
    <property type="term" value="F:leucyl-tRNA--protein transferase activity"/>
    <property type="evidence" value="ECO:0007669"/>
    <property type="project" value="UniProtKB-UniRule"/>
</dbReference>
<dbReference type="InterPro" id="IPR007471">
    <property type="entry name" value="N-end_Aminoacyl_Trfase_N"/>
</dbReference>
<dbReference type="GO" id="GO:0071596">
    <property type="term" value="P:ubiquitin-dependent protein catabolic process via the N-end rule pathway"/>
    <property type="evidence" value="ECO:0007669"/>
    <property type="project" value="InterPro"/>
</dbReference>
<dbReference type="PANTHER" id="PTHR21367">
    <property type="entry name" value="ARGININE-TRNA-PROTEIN TRANSFERASE 1"/>
    <property type="match status" value="1"/>
</dbReference>
<dbReference type="InterPro" id="IPR017138">
    <property type="entry name" value="Asp_Glu_LeuTrfase"/>
</dbReference>
<dbReference type="GO" id="GO:0004057">
    <property type="term" value="F:arginyl-tRNA--protein transferase activity"/>
    <property type="evidence" value="ECO:0007669"/>
    <property type="project" value="InterPro"/>
</dbReference>
<comment type="caution">
    <text evidence="7">The sequence shown here is derived from an EMBL/GenBank/DDBJ whole genome shotgun (WGS) entry which is preliminary data.</text>
</comment>
<dbReference type="SUPFAM" id="SSF55729">
    <property type="entry name" value="Acyl-CoA N-acyltransferases (Nat)"/>
    <property type="match status" value="1"/>
</dbReference>
<dbReference type="EC" id="2.3.2.29" evidence="4"/>
<dbReference type="GO" id="GO:0005737">
    <property type="term" value="C:cytoplasm"/>
    <property type="evidence" value="ECO:0007669"/>
    <property type="project" value="UniProtKB-SubCell"/>
</dbReference>
<dbReference type="NCBIfam" id="NF002342">
    <property type="entry name" value="PRK01305.1-3"/>
    <property type="match status" value="1"/>
</dbReference>
<keyword evidence="2 4" id="KW-0808">Transferase</keyword>
<evidence type="ECO:0000256" key="1">
    <source>
        <dbReference type="ARBA" id="ARBA00022490"/>
    </source>
</evidence>